<dbReference type="InterPro" id="IPR031167">
    <property type="entry name" value="G_OBG"/>
</dbReference>
<dbReference type="FunFam" id="1.10.150.300:FF:000001">
    <property type="entry name" value="Ribosome-binding ATPase YchF"/>
    <property type="match status" value="1"/>
</dbReference>
<accession>A0AA45C9F9</accession>
<dbReference type="SUPFAM" id="SSF52540">
    <property type="entry name" value="P-loop containing nucleoside triphosphate hydrolases"/>
    <property type="match status" value="1"/>
</dbReference>
<dbReference type="Gene3D" id="3.40.50.300">
    <property type="entry name" value="P-loop containing nucleotide triphosphate hydrolases"/>
    <property type="match status" value="1"/>
</dbReference>
<sequence>MLKIGLVGLPNVGKSTLFNALSKQQVPAENYPFCTVEPNISIIEYKDFRLDKVSKLYNSAKKVNPTIQFVDIAGLVKGASNGEGLGNQFLDHISKVDAIAHVLRSFEDDNITHVSGKVDPIFDAEIIDFELIQKDLSTVQKRYEKTFKLARAGDKEARKEIEILEQIKGHLENTKPIRNFKKNERDEETQKIIDELFLLSEKPIIYVANIDDSENSKQLSKKIKEYSEEMESDYIEIPSKIISDINQMDEDDKEIFMEEFGIKNDILDDFILECKKLLKQITFITANENESKSWNINEGTTIYEAAGKIHTDIQKGFIKAEIINYQNLKELENLKIAKEKGIISIHGKEYILQEGDVIYIHFH</sequence>
<evidence type="ECO:0000256" key="2">
    <source>
        <dbReference type="ARBA" id="ARBA00022723"/>
    </source>
</evidence>
<dbReference type="GO" id="GO:0005737">
    <property type="term" value="C:cytoplasm"/>
    <property type="evidence" value="ECO:0007669"/>
    <property type="project" value="TreeGrafter"/>
</dbReference>
<keyword evidence="5" id="KW-0460">Magnesium</keyword>
<name>A0AA45C9F9_9BACT</name>
<dbReference type="InterPro" id="IPR027417">
    <property type="entry name" value="P-loop_NTPase"/>
</dbReference>
<dbReference type="PANTHER" id="PTHR23305:SF18">
    <property type="entry name" value="OBG-TYPE G DOMAIN-CONTAINING PROTEIN"/>
    <property type="match status" value="1"/>
</dbReference>
<dbReference type="AlphaFoldDB" id="A0AA45C9F9"/>
<dbReference type="InterPro" id="IPR012676">
    <property type="entry name" value="TGS-like"/>
</dbReference>
<dbReference type="GO" id="GO:0016887">
    <property type="term" value="F:ATP hydrolysis activity"/>
    <property type="evidence" value="ECO:0007669"/>
    <property type="project" value="InterPro"/>
</dbReference>
<dbReference type="PIRSF" id="PIRSF006641">
    <property type="entry name" value="CHP00092"/>
    <property type="match status" value="1"/>
</dbReference>
<evidence type="ECO:0000259" key="6">
    <source>
        <dbReference type="PROSITE" id="PS51710"/>
    </source>
</evidence>
<dbReference type="SUPFAM" id="SSF81271">
    <property type="entry name" value="TGS-like"/>
    <property type="match status" value="1"/>
</dbReference>
<dbReference type="Pfam" id="PF01926">
    <property type="entry name" value="MMR_HSR1"/>
    <property type="match status" value="1"/>
</dbReference>
<dbReference type="FunFam" id="3.10.20.30:FF:000001">
    <property type="entry name" value="Ribosome-binding ATPase YchF"/>
    <property type="match status" value="1"/>
</dbReference>
<comment type="cofactor">
    <cofactor evidence="1">
        <name>Mg(2+)</name>
        <dbReference type="ChEBI" id="CHEBI:18420"/>
    </cofactor>
</comment>
<evidence type="ECO:0000256" key="1">
    <source>
        <dbReference type="ARBA" id="ARBA00001946"/>
    </source>
</evidence>
<dbReference type="PANTHER" id="PTHR23305">
    <property type="entry name" value="OBG GTPASE FAMILY"/>
    <property type="match status" value="1"/>
</dbReference>
<dbReference type="InterPro" id="IPR004396">
    <property type="entry name" value="ATPase_YchF/OLA1"/>
</dbReference>
<evidence type="ECO:0000256" key="4">
    <source>
        <dbReference type="ARBA" id="ARBA00022840"/>
    </source>
</evidence>
<organism evidence="8 9">
    <name type="scientific">Oceanotoga teriensis</name>
    <dbReference type="NCBI Taxonomy" id="515440"/>
    <lineage>
        <taxon>Bacteria</taxon>
        <taxon>Thermotogati</taxon>
        <taxon>Thermotogota</taxon>
        <taxon>Thermotogae</taxon>
        <taxon>Petrotogales</taxon>
        <taxon>Petrotogaceae</taxon>
        <taxon>Oceanotoga</taxon>
    </lineage>
</organism>
<dbReference type="InterPro" id="IPR013029">
    <property type="entry name" value="YchF_C"/>
</dbReference>
<dbReference type="PRINTS" id="PR00326">
    <property type="entry name" value="GTP1OBG"/>
</dbReference>
<reference evidence="8 9" key="1">
    <citation type="submission" date="2018-05" db="EMBL/GenBank/DDBJ databases">
        <title>Genomic Encyclopedia of Type Strains, Phase IV (KMG-IV): sequencing the most valuable type-strain genomes for metagenomic binning, comparative biology and taxonomic classification.</title>
        <authorList>
            <person name="Goeker M."/>
        </authorList>
    </citation>
    <scope>NUCLEOTIDE SEQUENCE [LARGE SCALE GENOMIC DNA]</scope>
    <source>
        <strain evidence="8 9">DSM 24906</strain>
    </source>
</reference>
<keyword evidence="9" id="KW-1185">Reference proteome</keyword>
<dbReference type="Proteomes" id="UP000245921">
    <property type="component" value="Unassembled WGS sequence"/>
</dbReference>
<dbReference type="NCBIfam" id="TIGR00092">
    <property type="entry name" value="redox-regulated ATPase YchF"/>
    <property type="match status" value="1"/>
</dbReference>
<dbReference type="Pfam" id="PF06071">
    <property type="entry name" value="YchF-GTPase_C"/>
    <property type="match status" value="1"/>
</dbReference>
<protein>
    <recommendedName>
        <fullName evidence="10">Ribosome-binding ATPase YchF</fullName>
    </recommendedName>
</protein>
<evidence type="ECO:0000256" key="3">
    <source>
        <dbReference type="ARBA" id="ARBA00022741"/>
    </source>
</evidence>
<keyword evidence="4" id="KW-0067">ATP-binding</keyword>
<proteinExistence type="predicted"/>
<evidence type="ECO:0008006" key="10">
    <source>
        <dbReference type="Google" id="ProtNLM"/>
    </source>
</evidence>
<dbReference type="InterPro" id="IPR041706">
    <property type="entry name" value="YchF_N"/>
</dbReference>
<evidence type="ECO:0000313" key="8">
    <source>
        <dbReference type="EMBL" id="PWJ96682.1"/>
    </source>
</evidence>
<comment type="caution">
    <text evidence="8">The sequence shown here is derived from an EMBL/GenBank/DDBJ whole genome shotgun (WGS) entry which is preliminary data.</text>
</comment>
<dbReference type="CDD" id="cd01900">
    <property type="entry name" value="YchF"/>
    <property type="match status" value="1"/>
</dbReference>
<dbReference type="GO" id="GO:0005524">
    <property type="term" value="F:ATP binding"/>
    <property type="evidence" value="ECO:0007669"/>
    <property type="project" value="UniProtKB-KW"/>
</dbReference>
<dbReference type="RefSeq" id="WP_109603669.1">
    <property type="nucleotide sequence ID" value="NZ_JAMHJO010000001.1"/>
</dbReference>
<feature type="domain" description="OBG-type G" evidence="6">
    <location>
        <begin position="2"/>
        <end position="257"/>
    </location>
</feature>
<evidence type="ECO:0000259" key="7">
    <source>
        <dbReference type="PROSITE" id="PS51880"/>
    </source>
</evidence>
<keyword evidence="3" id="KW-0547">Nucleotide-binding</keyword>
<dbReference type="InterPro" id="IPR023192">
    <property type="entry name" value="TGS-like_dom_sf"/>
</dbReference>
<dbReference type="Gene3D" id="1.10.150.300">
    <property type="entry name" value="TGS-like domain"/>
    <property type="match status" value="1"/>
</dbReference>
<dbReference type="GO" id="GO:0005525">
    <property type="term" value="F:GTP binding"/>
    <property type="evidence" value="ECO:0007669"/>
    <property type="project" value="InterPro"/>
</dbReference>
<dbReference type="InterPro" id="IPR012675">
    <property type="entry name" value="Beta-grasp_dom_sf"/>
</dbReference>
<evidence type="ECO:0000256" key="5">
    <source>
        <dbReference type="ARBA" id="ARBA00022842"/>
    </source>
</evidence>
<dbReference type="PROSITE" id="PS51880">
    <property type="entry name" value="TGS"/>
    <property type="match status" value="1"/>
</dbReference>
<dbReference type="EMBL" id="QGGI01000001">
    <property type="protein sequence ID" value="PWJ96682.1"/>
    <property type="molecule type" value="Genomic_DNA"/>
</dbReference>
<dbReference type="InterPro" id="IPR006073">
    <property type="entry name" value="GTP-bd"/>
</dbReference>
<keyword evidence="2" id="KW-0479">Metal-binding</keyword>
<dbReference type="GO" id="GO:0046872">
    <property type="term" value="F:metal ion binding"/>
    <property type="evidence" value="ECO:0007669"/>
    <property type="project" value="UniProtKB-KW"/>
</dbReference>
<dbReference type="PROSITE" id="PS51710">
    <property type="entry name" value="G_OBG"/>
    <property type="match status" value="1"/>
</dbReference>
<gene>
    <name evidence="8" type="ORF">C7380_101257</name>
</gene>
<evidence type="ECO:0000313" key="9">
    <source>
        <dbReference type="Proteomes" id="UP000245921"/>
    </source>
</evidence>
<dbReference type="Gene3D" id="3.10.20.30">
    <property type="match status" value="1"/>
</dbReference>
<dbReference type="InterPro" id="IPR004095">
    <property type="entry name" value="TGS"/>
</dbReference>
<feature type="domain" description="TGS" evidence="7">
    <location>
        <begin position="279"/>
        <end position="362"/>
    </location>
</feature>